<keyword evidence="7" id="KW-1185">Reference proteome</keyword>
<keyword evidence="3" id="KW-0547">Nucleotide-binding</keyword>
<dbReference type="GO" id="GO:0005524">
    <property type="term" value="F:ATP binding"/>
    <property type="evidence" value="ECO:0007669"/>
    <property type="project" value="UniProtKB-KW"/>
</dbReference>
<name>R4RPT4_PHYAS</name>
<reference evidence="6 7" key="1">
    <citation type="journal article" date="2013" name="BMC Genomics">
        <title>Comparison of the complete genome sequence of two closely related isolates of 'Candidatus Phytoplasma australiense' reveals genome plasticity.</title>
        <authorList>
            <person name="Andersen M.T."/>
            <person name="Liefting L.W."/>
            <person name="Havukkala I."/>
            <person name="Beever R.E."/>
        </authorList>
    </citation>
    <scope>NUCLEOTIDE SEQUENCE [LARGE SCALE GENOMIC DNA]</scope>
    <source>
        <strain evidence="6 7">NZSb11</strain>
    </source>
</reference>
<dbReference type="InterPro" id="IPR027417">
    <property type="entry name" value="P-loop_NTPase"/>
</dbReference>
<keyword evidence="2" id="KW-0813">Transport</keyword>
<feature type="domain" description="ABC transporter" evidence="5">
    <location>
        <begin position="24"/>
        <end position="74"/>
    </location>
</feature>
<evidence type="ECO:0000313" key="7">
    <source>
        <dbReference type="Proteomes" id="UP000013941"/>
    </source>
</evidence>
<evidence type="ECO:0000313" key="6">
    <source>
        <dbReference type="EMBL" id="AGL90471.1"/>
    </source>
</evidence>
<evidence type="ECO:0000256" key="2">
    <source>
        <dbReference type="ARBA" id="ARBA00022448"/>
    </source>
</evidence>
<dbReference type="InterPro" id="IPR050319">
    <property type="entry name" value="ABC_transp_ATP-bind"/>
</dbReference>
<dbReference type="AlphaFoldDB" id="R4RPT4"/>
<evidence type="ECO:0000256" key="3">
    <source>
        <dbReference type="ARBA" id="ARBA00022741"/>
    </source>
</evidence>
<gene>
    <name evidence="6" type="primary">oppF</name>
    <name evidence="6" type="ORF">SLY_0552</name>
</gene>
<dbReference type="KEGG" id="nzs:SLY_0552"/>
<evidence type="ECO:0000256" key="1">
    <source>
        <dbReference type="ARBA" id="ARBA00005417"/>
    </source>
</evidence>
<dbReference type="InterPro" id="IPR017871">
    <property type="entry name" value="ABC_transporter-like_CS"/>
</dbReference>
<dbReference type="PANTHER" id="PTHR43776">
    <property type="entry name" value="TRANSPORT ATP-BINDING PROTEIN"/>
    <property type="match status" value="1"/>
</dbReference>
<dbReference type="PATRIC" id="fig|980422.3.peg.505"/>
<sequence length="153" mass="17446">MIVKDLIEEGLICQGIKDQVLRQKKVNQMIRLVDLRLSDLSRYPHEFSGGQKQRIVIARALIVTPTILIADEPISALDVSIQAQILNLLNDLKKQLGLTIIFISHDLEVVRYFCDSLAVMYQGNIVEQGTTEEIFSHTKHPYTQRLLNDSNFN</sequence>
<dbReference type="SUPFAM" id="SSF52540">
    <property type="entry name" value="P-loop containing nucleoside triphosphate hydrolases"/>
    <property type="match status" value="1"/>
</dbReference>
<protein>
    <submittedName>
        <fullName evidence="6">Oligopeptide transport ATP-binding protein oppF</fullName>
    </submittedName>
</protein>
<dbReference type="HOGENOM" id="CLU_000604_1_23_14"/>
<organism evidence="6 7">
    <name type="scientific">Strawberry lethal yellows phytoplasma (CPA) str. NZSb11</name>
    <dbReference type="NCBI Taxonomy" id="980422"/>
    <lineage>
        <taxon>Bacteria</taxon>
        <taxon>Bacillati</taxon>
        <taxon>Mycoplasmatota</taxon>
        <taxon>Mollicutes</taxon>
        <taxon>Acholeplasmatales</taxon>
        <taxon>Acholeplasmataceae</taxon>
        <taxon>Candidatus Phytoplasma</taxon>
        <taxon>16SrXII (Stolbur group)</taxon>
    </lineage>
</organism>
<dbReference type="GO" id="GO:0016887">
    <property type="term" value="F:ATP hydrolysis activity"/>
    <property type="evidence" value="ECO:0007669"/>
    <property type="project" value="InterPro"/>
</dbReference>
<dbReference type="InterPro" id="IPR003439">
    <property type="entry name" value="ABC_transporter-like_ATP-bd"/>
</dbReference>
<dbReference type="PROSITE" id="PS00211">
    <property type="entry name" value="ABC_TRANSPORTER_1"/>
    <property type="match status" value="1"/>
</dbReference>
<dbReference type="EMBL" id="CP002548">
    <property type="protein sequence ID" value="AGL90471.1"/>
    <property type="molecule type" value="Genomic_DNA"/>
</dbReference>
<keyword evidence="4 6" id="KW-0067">ATP-binding</keyword>
<accession>R4RPT4</accession>
<evidence type="ECO:0000256" key="4">
    <source>
        <dbReference type="ARBA" id="ARBA00022840"/>
    </source>
</evidence>
<dbReference type="OrthoDB" id="9779287at2"/>
<evidence type="ECO:0000259" key="5">
    <source>
        <dbReference type="Pfam" id="PF00005"/>
    </source>
</evidence>
<dbReference type="Proteomes" id="UP000013941">
    <property type="component" value="Chromosome"/>
</dbReference>
<dbReference type="Pfam" id="PF00005">
    <property type="entry name" value="ABC_tran"/>
    <property type="match status" value="1"/>
</dbReference>
<dbReference type="Gene3D" id="3.40.50.300">
    <property type="entry name" value="P-loop containing nucleotide triphosphate hydrolases"/>
    <property type="match status" value="1"/>
</dbReference>
<dbReference type="PANTHER" id="PTHR43776:SF7">
    <property type="entry name" value="D,D-DIPEPTIDE TRANSPORT ATP-BINDING PROTEIN DDPF-RELATED"/>
    <property type="match status" value="1"/>
</dbReference>
<proteinExistence type="inferred from homology"/>
<comment type="similarity">
    <text evidence="1">Belongs to the ABC transporter superfamily.</text>
</comment>